<dbReference type="GO" id="GO:0005634">
    <property type="term" value="C:nucleus"/>
    <property type="evidence" value="ECO:0007669"/>
    <property type="project" value="UniProtKB-SubCell"/>
</dbReference>
<dbReference type="FunFam" id="3.30.160.60:FF:000552">
    <property type="entry name" value="Zinc finger protein 131"/>
    <property type="match status" value="1"/>
</dbReference>
<evidence type="ECO:0000256" key="2">
    <source>
        <dbReference type="ARBA" id="ARBA00022723"/>
    </source>
</evidence>
<dbReference type="SUPFAM" id="SSF54695">
    <property type="entry name" value="POZ domain"/>
    <property type="match status" value="1"/>
</dbReference>
<dbReference type="PROSITE" id="PS50097">
    <property type="entry name" value="BTB"/>
    <property type="match status" value="1"/>
</dbReference>
<dbReference type="InterPro" id="IPR013087">
    <property type="entry name" value="Znf_C2H2_type"/>
</dbReference>
<keyword evidence="2" id="KW-0479">Metal-binding</keyword>
<dbReference type="PROSITE" id="PS00028">
    <property type="entry name" value="ZINC_FINGER_C2H2_1"/>
    <property type="match status" value="5"/>
</dbReference>
<keyword evidence="4 7" id="KW-0863">Zinc-finger</keyword>
<proteinExistence type="predicted"/>
<dbReference type="InterPro" id="IPR000210">
    <property type="entry name" value="BTB/POZ_dom"/>
</dbReference>
<dbReference type="InterPro" id="IPR011333">
    <property type="entry name" value="SKP1/BTB/POZ_sf"/>
</dbReference>
<dbReference type="EMBL" id="SOYY01000012">
    <property type="protein sequence ID" value="KAA0713900.1"/>
    <property type="molecule type" value="Genomic_DNA"/>
</dbReference>
<keyword evidence="3" id="KW-0677">Repeat</keyword>
<evidence type="ECO:0000256" key="4">
    <source>
        <dbReference type="ARBA" id="ARBA00022771"/>
    </source>
</evidence>
<keyword evidence="11" id="KW-1185">Reference proteome</keyword>
<dbReference type="PROSITE" id="PS50157">
    <property type="entry name" value="ZINC_FINGER_C2H2_2"/>
    <property type="match status" value="5"/>
</dbReference>
<dbReference type="FunFam" id="3.30.710.10:FF:000041">
    <property type="entry name" value="Zinc finger protein 131"/>
    <property type="match status" value="1"/>
</dbReference>
<feature type="domain" description="BTB" evidence="8">
    <location>
        <begin position="35"/>
        <end position="99"/>
    </location>
</feature>
<feature type="domain" description="C2H2-type" evidence="9">
    <location>
        <begin position="359"/>
        <end position="389"/>
    </location>
</feature>
<dbReference type="Proteomes" id="UP000324632">
    <property type="component" value="Chromosome 12"/>
</dbReference>
<feature type="domain" description="C2H2-type" evidence="9">
    <location>
        <begin position="331"/>
        <end position="358"/>
    </location>
</feature>
<feature type="domain" description="C2H2-type" evidence="9">
    <location>
        <begin position="263"/>
        <end position="290"/>
    </location>
</feature>
<evidence type="ECO:0000259" key="9">
    <source>
        <dbReference type="PROSITE" id="PS50157"/>
    </source>
</evidence>
<keyword evidence="5" id="KW-0862">Zinc</keyword>
<dbReference type="SMART" id="SM00225">
    <property type="entry name" value="BTB"/>
    <property type="match status" value="1"/>
</dbReference>
<comment type="subcellular location">
    <subcellularLocation>
        <location evidence="1">Nucleus</location>
    </subcellularLocation>
</comment>
<gene>
    <name evidence="10" type="ORF">E1301_Tti009999</name>
</gene>
<dbReference type="OrthoDB" id="624345at2759"/>
<dbReference type="PANTHER" id="PTHR24394">
    <property type="entry name" value="ZINC FINGER PROTEIN"/>
    <property type="match status" value="1"/>
</dbReference>
<organism evidence="10 11">
    <name type="scientific">Triplophysa tibetana</name>
    <dbReference type="NCBI Taxonomy" id="1572043"/>
    <lineage>
        <taxon>Eukaryota</taxon>
        <taxon>Metazoa</taxon>
        <taxon>Chordata</taxon>
        <taxon>Craniata</taxon>
        <taxon>Vertebrata</taxon>
        <taxon>Euteleostomi</taxon>
        <taxon>Actinopterygii</taxon>
        <taxon>Neopterygii</taxon>
        <taxon>Teleostei</taxon>
        <taxon>Ostariophysi</taxon>
        <taxon>Cypriniformes</taxon>
        <taxon>Nemacheilidae</taxon>
        <taxon>Triplophysa</taxon>
    </lineage>
</organism>
<protein>
    <submittedName>
        <fullName evidence="10">Zinc finger protein 131</fullName>
    </submittedName>
</protein>
<evidence type="ECO:0000256" key="3">
    <source>
        <dbReference type="ARBA" id="ARBA00022737"/>
    </source>
</evidence>
<feature type="domain" description="C2H2-type" evidence="9">
    <location>
        <begin position="293"/>
        <end position="321"/>
    </location>
</feature>
<dbReference type="Pfam" id="PF00651">
    <property type="entry name" value="BTB"/>
    <property type="match status" value="1"/>
</dbReference>
<dbReference type="SMART" id="SM00355">
    <property type="entry name" value="ZnF_C2H2"/>
    <property type="match status" value="6"/>
</dbReference>
<evidence type="ECO:0000256" key="5">
    <source>
        <dbReference type="ARBA" id="ARBA00022833"/>
    </source>
</evidence>
<dbReference type="FunFam" id="3.30.160.60:FF:000498">
    <property type="entry name" value="Putative zinc finger protein 131"/>
    <property type="match status" value="1"/>
</dbReference>
<evidence type="ECO:0000313" key="11">
    <source>
        <dbReference type="Proteomes" id="UP000324632"/>
    </source>
</evidence>
<evidence type="ECO:0000256" key="7">
    <source>
        <dbReference type="PROSITE-ProRule" id="PRU00042"/>
    </source>
</evidence>
<dbReference type="Pfam" id="PF12874">
    <property type="entry name" value="zf-met"/>
    <property type="match status" value="1"/>
</dbReference>
<feature type="domain" description="C2H2-type" evidence="9">
    <location>
        <begin position="395"/>
        <end position="422"/>
    </location>
</feature>
<keyword evidence="6" id="KW-0539">Nucleus</keyword>
<name>A0A5A9NVR0_9TELE</name>
<dbReference type="SUPFAM" id="SSF57667">
    <property type="entry name" value="beta-beta-alpha zinc fingers"/>
    <property type="match status" value="3"/>
</dbReference>
<dbReference type="PANTHER" id="PTHR24394:SF55">
    <property type="entry name" value="ZINC FINGER PROTEIN 131"/>
    <property type="match status" value="1"/>
</dbReference>
<evidence type="ECO:0000259" key="8">
    <source>
        <dbReference type="PROSITE" id="PS50097"/>
    </source>
</evidence>
<dbReference type="GO" id="GO:0000981">
    <property type="term" value="F:DNA-binding transcription factor activity, RNA polymerase II-specific"/>
    <property type="evidence" value="ECO:0007669"/>
    <property type="project" value="TreeGrafter"/>
</dbReference>
<accession>A0A5A9NVR0</accession>
<evidence type="ECO:0000256" key="6">
    <source>
        <dbReference type="ARBA" id="ARBA00023242"/>
    </source>
</evidence>
<evidence type="ECO:0000313" key="10">
    <source>
        <dbReference type="EMBL" id="KAA0713900.1"/>
    </source>
</evidence>
<comment type="caution">
    <text evidence="10">The sequence shown here is derived from an EMBL/GenBank/DDBJ whole genome shotgun (WGS) entry which is preliminary data.</text>
</comment>
<evidence type="ECO:0000256" key="1">
    <source>
        <dbReference type="ARBA" id="ARBA00004123"/>
    </source>
</evidence>
<dbReference type="GO" id="GO:0008270">
    <property type="term" value="F:zinc ion binding"/>
    <property type="evidence" value="ECO:0007669"/>
    <property type="project" value="UniProtKB-KW"/>
</dbReference>
<dbReference type="Pfam" id="PF00096">
    <property type="entry name" value="zf-C2H2"/>
    <property type="match status" value="2"/>
</dbReference>
<sequence length="569" mass="64742">MSVDGDVDDCGHEFPAHYKVMLDKLNEQRQLDQFTDITLIVDGHQFRAHKAVLAACSQFFHKFFQDFTQEPLVEIEGVSNTAFRHLMEFTYTATLAVNGEAEVSDVWRAAEYLQMQEAIKALDNRRNGTTSSNSPQGLDGKSIAKKRKITETFNVITETLPSVESESVEIEVEVGEDHIEVEESGLVEVVDAARTTAEPSSDDSALALLADITSKYQQGEQTLHVVKKEDDSVVVQEETVIASKTLENIEVVEVQISQLDNLFRCDKCDRCFKLYYHLKQHMKSHTTAPERGFVCRHCGKAYAREGALKQHLNNYHYEAEEQSRRQKKKVHVCEYCDKQFDHFGHFKEHLRKHTGEKPFECPECHERFARNSTLKCHMSACQNGSGAKKGRKKLYECQVCSSVFNSWDQFKDHLVTHTGDKPNHCTICDQWFTQPRDLQTHLLEFHGLQQKVIVTEEVMISDPTTVLTMAEVEEGYSEDGMRVEHITVEPMDVVTVEETLVVEEETTLQASPSVGGVEEAVVLQVEDERLREQPVEIHIEQMTVAETADSEIQQEVVDSLKENVEIENV</sequence>
<dbReference type="InterPro" id="IPR036236">
    <property type="entry name" value="Znf_C2H2_sf"/>
</dbReference>
<dbReference type="Gene3D" id="3.30.710.10">
    <property type="entry name" value="Potassium Channel Kv1.1, Chain A"/>
    <property type="match status" value="1"/>
</dbReference>
<dbReference type="Gene3D" id="3.30.160.60">
    <property type="entry name" value="Classic Zinc Finger"/>
    <property type="match status" value="5"/>
</dbReference>
<dbReference type="AlphaFoldDB" id="A0A5A9NVR0"/>
<reference evidence="10 11" key="1">
    <citation type="journal article" date="2019" name="Mol. Ecol. Resour.">
        <title>Chromosome-level genome assembly of Triplophysa tibetana, a fish adapted to the harsh high-altitude environment of the Tibetan Plateau.</title>
        <authorList>
            <person name="Yang X."/>
            <person name="Liu H."/>
            <person name="Ma Z."/>
            <person name="Zou Y."/>
            <person name="Zou M."/>
            <person name="Mao Y."/>
            <person name="Li X."/>
            <person name="Wang H."/>
            <person name="Chen T."/>
            <person name="Wang W."/>
            <person name="Yang R."/>
        </authorList>
    </citation>
    <scope>NUCLEOTIDE SEQUENCE [LARGE SCALE GENOMIC DNA]</scope>
    <source>
        <strain evidence="10">TTIB1903HZAU</strain>
        <tissue evidence="10">Muscle</tissue>
    </source>
</reference>